<evidence type="ECO:0000256" key="4">
    <source>
        <dbReference type="SAM" id="MobiDB-lite"/>
    </source>
</evidence>
<feature type="region of interest" description="Disordered" evidence="4">
    <location>
        <begin position="47"/>
        <end position="75"/>
    </location>
</feature>
<evidence type="ECO:0000313" key="6">
    <source>
        <dbReference type="RefSeq" id="XP_010784672.1"/>
    </source>
</evidence>
<gene>
    <name evidence="6" type="primary">pkia</name>
</gene>
<keyword evidence="3 6" id="KW-0649">Protein kinase inhibitor</keyword>
<organism evidence="5 6">
    <name type="scientific">Notothenia coriiceps</name>
    <name type="common">black rockcod</name>
    <dbReference type="NCBI Taxonomy" id="8208"/>
    <lineage>
        <taxon>Eukaryota</taxon>
        <taxon>Metazoa</taxon>
        <taxon>Chordata</taxon>
        <taxon>Craniata</taxon>
        <taxon>Vertebrata</taxon>
        <taxon>Euteleostomi</taxon>
        <taxon>Actinopterygii</taxon>
        <taxon>Neopterygii</taxon>
        <taxon>Teleostei</taxon>
        <taxon>Neoteleostei</taxon>
        <taxon>Acanthomorphata</taxon>
        <taxon>Eupercaria</taxon>
        <taxon>Perciformes</taxon>
        <taxon>Notothenioidei</taxon>
        <taxon>Nototheniidae</taxon>
        <taxon>Notothenia</taxon>
    </lineage>
</organism>
<dbReference type="OrthoDB" id="9934738at2759"/>
<evidence type="ECO:0000256" key="3">
    <source>
        <dbReference type="ARBA" id="ARBA00023013"/>
    </source>
</evidence>
<sequence>MTDEEASYDDFIASRRTGRRNAIHIIPATSGAEGPADLSQSLAQLNIDKSGDEGEKNKDSQDSAAKEEEAKAEGS</sequence>
<name>A0A6I9P904_9TELE</name>
<keyword evidence="5" id="KW-1185">Reference proteome</keyword>
<comment type="function">
    <text evidence="1">Extremely potent competitive inhibitor of cAMP-dependent protein kinase activity, this protein interacts with the catalytic subunit of the enzyme after the cAMP-induced dissociation of its regulatory chains.</text>
</comment>
<evidence type="ECO:0000256" key="2">
    <source>
        <dbReference type="ARBA" id="ARBA00006393"/>
    </source>
</evidence>
<dbReference type="GO" id="GO:0004862">
    <property type="term" value="F:cAMP-dependent protein kinase inhibitor activity"/>
    <property type="evidence" value="ECO:0007669"/>
    <property type="project" value="InterPro"/>
</dbReference>
<evidence type="ECO:0000256" key="1">
    <source>
        <dbReference type="ARBA" id="ARBA00002844"/>
    </source>
</evidence>
<dbReference type="Proteomes" id="UP000504611">
    <property type="component" value="Unplaced"/>
</dbReference>
<reference evidence="6" key="1">
    <citation type="submission" date="2025-08" db="UniProtKB">
        <authorList>
            <consortium name="RefSeq"/>
        </authorList>
    </citation>
    <scope>IDENTIFICATION</scope>
    <source>
        <tissue evidence="6">Muscle</tissue>
    </source>
</reference>
<comment type="similarity">
    <text evidence="2">Belongs to the PKI family.</text>
</comment>
<dbReference type="CTD" id="5569"/>
<dbReference type="InterPro" id="IPR004171">
    <property type="entry name" value="cAMP_dep_PKI"/>
</dbReference>
<protein>
    <submittedName>
        <fullName evidence="6">cAMP-dependent protein kinase inhibitor alpha</fullName>
    </submittedName>
</protein>
<dbReference type="Pfam" id="PF02827">
    <property type="entry name" value="PKI"/>
    <property type="match status" value="1"/>
</dbReference>
<dbReference type="KEGG" id="ncc:104958618"/>
<dbReference type="RefSeq" id="XP_010784672.1">
    <property type="nucleotide sequence ID" value="XM_010786370.1"/>
</dbReference>
<dbReference type="AlphaFoldDB" id="A0A6I9P904"/>
<evidence type="ECO:0000313" key="5">
    <source>
        <dbReference type="Proteomes" id="UP000504611"/>
    </source>
</evidence>
<dbReference type="PANTHER" id="PTHR15416">
    <property type="entry name" value="CAMP-DEPENDENT PROTEIN KINASE INHIBITOR/PKI"/>
    <property type="match status" value="1"/>
</dbReference>
<accession>A0A6I9P904</accession>
<feature type="compositionally biased region" description="Basic and acidic residues" evidence="4">
    <location>
        <begin position="49"/>
        <end position="75"/>
    </location>
</feature>
<proteinExistence type="inferred from homology"/>